<dbReference type="Pfam" id="PF02224">
    <property type="entry name" value="Cytidylate_kin"/>
    <property type="match status" value="1"/>
</dbReference>
<dbReference type="PANTHER" id="PTHR21299">
    <property type="entry name" value="CYTIDYLATE KINASE/PANTOATE-BETA-ALANINE LIGASE"/>
    <property type="match status" value="1"/>
</dbReference>
<dbReference type="GO" id="GO:0006220">
    <property type="term" value="P:pyrimidine nucleotide metabolic process"/>
    <property type="evidence" value="ECO:0007669"/>
    <property type="project" value="UniProtKB-UniRule"/>
</dbReference>
<feature type="domain" description="Cytidylate kinase" evidence="9">
    <location>
        <begin position="12"/>
        <end position="228"/>
    </location>
</feature>
<keyword evidence="11" id="KW-1185">Reference proteome</keyword>
<evidence type="ECO:0000256" key="4">
    <source>
        <dbReference type="ARBA" id="ARBA00022777"/>
    </source>
</evidence>
<comment type="caution">
    <text evidence="10">The sequence shown here is derived from an EMBL/GenBank/DDBJ whole genome shotgun (WGS) entry which is preliminary data.</text>
</comment>
<evidence type="ECO:0000256" key="1">
    <source>
        <dbReference type="ARBA" id="ARBA00009427"/>
    </source>
</evidence>
<dbReference type="AlphaFoldDB" id="A0A2T0Q4C3"/>
<comment type="catalytic activity">
    <reaction evidence="7 8">
        <text>CMP + ATP = CDP + ADP</text>
        <dbReference type="Rhea" id="RHEA:11600"/>
        <dbReference type="ChEBI" id="CHEBI:30616"/>
        <dbReference type="ChEBI" id="CHEBI:58069"/>
        <dbReference type="ChEBI" id="CHEBI:60377"/>
        <dbReference type="ChEBI" id="CHEBI:456216"/>
        <dbReference type="EC" id="2.7.4.25"/>
    </reaction>
</comment>
<dbReference type="SUPFAM" id="SSF52540">
    <property type="entry name" value="P-loop containing nucleoside triphosphate hydrolases"/>
    <property type="match status" value="1"/>
</dbReference>
<dbReference type="Proteomes" id="UP000237846">
    <property type="component" value="Unassembled WGS sequence"/>
</dbReference>
<organism evidence="10 11">
    <name type="scientific">Allonocardiopsis opalescens</name>
    <dbReference type="NCBI Taxonomy" id="1144618"/>
    <lineage>
        <taxon>Bacteria</taxon>
        <taxon>Bacillati</taxon>
        <taxon>Actinomycetota</taxon>
        <taxon>Actinomycetes</taxon>
        <taxon>Streptosporangiales</taxon>
        <taxon>Allonocardiopsis</taxon>
    </lineage>
</organism>
<evidence type="ECO:0000256" key="2">
    <source>
        <dbReference type="ARBA" id="ARBA00022679"/>
    </source>
</evidence>
<evidence type="ECO:0000313" key="10">
    <source>
        <dbReference type="EMBL" id="PRX98656.1"/>
    </source>
</evidence>
<evidence type="ECO:0000256" key="6">
    <source>
        <dbReference type="ARBA" id="ARBA00047615"/>
    </source>
</evidence>
<dbReference type="HAMAP" id="MF_00238">
    <property type="entry name" value="Cytidyl_kinase_type1"/>
    <property type="match status" value="1"/>
</dbReference>
<evidence type="ECO:0000256" key="5">
    <source>
        <dbReference type="ARBA" id="ARBA00022840"/>
    </source>
</evidence>
<comment type="similarity">
    <text evidence="1 8">Belongs to the cytidylate kinase family. Type 1 subfamily.</text>
</comment>
<dbReference type="EMBL" id="PVZC01000004">
    <property type="protein sequence ID" value="PRX98656.1"/>
    <property type="molecule type" value="Genomic_DNA"/>
</dbReference>
<keyword evidence="2 8" id="KW-0808">Transferase</keyword>
<accession>A0A2T0Q4C3</accession>
<evidence type="ECO:0000259" key="9">
    <source>
        <dbReference type="Pfam" id="PF02224"/>
    </source>
</evidence>
<name>A0A2T0Q4C3_9ACTN</name>
<comment type="subcellular location">
    <subcellularLocation>
        <location evidence="8">Cytoplasm</location>
    </subcellularLocation>
</comment>
<comment type="catalytic activity">
    <reaction evidence="6 8">
        <text>dCMP + ATP = dCDP + ADP</text>
        <dbReference type="Rhea" id="RHEA:25094"/>
        <dbReference type="ChEBI" id="CHEBI:30616"/>
        <dbReference type="ChEBI" id="CHEBI:57566"/>
        <dbReference type="ChEBI" id="CHEBI:58593"/>
        <dbReference type="ChEBI" id="CHEBI:456216"/>
        <dbReference type="EC" id="2.7.4.25"/>
    </reaction>
</comment>
<proteinExistence type="inferred from homology"/>
<keyword evidence="8" id="KW-0963">Cytoplasm</keyword>
<dbReference type="GO" id="GO:0005524">
    <property type="term" value="F:ATP binding"/>
    <property type="evidence" value="ECO:0007669"/>
    <property type="project" value="UniProtKB-UniRule"/>
</dbReference>
<evidence type="ECO:0000256" key="3">
    <source>
        <dbReference type="ARBA" id="ARBA00022741"/>
    </source>
</evidence>
<dbReference type="EC" id="2.7.4.25" evidence="8"/>
<evidence type="ECO:0000256" key="8">
    <source>
        <dbReference type="HAMAP-Rule" id="MF_00238"/>
    </source>
</evidence>
<dbReference type="RefSeq" id="WP_245930208.1">
    <property type="nucleotide sequence ID" value="NZ_PVZC01000004.1"/>
</dbReference>
<dbReference type="GO" id="GO:0015949">
    <property type="term" value="P:nucleobase-containing small molecule interconversion"/>
    <property type="evidence" value="ECO:0007669"/>
    <property type="project" value="TreeGrafter"/>
</dbReference>
<reference evidence="10 11" key="1">
    <citation type="submission" date="2018-03" db="EMBL/GenBank/DDBJ databases">
        <title>Genomic Encyclopedia of Archaeal and Bacterial Type Strains, Phase II (KMG-II): from individual species to whole genera.</title>
        <authorList>
            <person name="Goeker M."/>
        </authorList>
    </citation>
    <scope>NUCLEOTIDE SEQUENCE [LARGE SCALE GENOMIC DNA]</scope>
    <source>
        <strain evidence="10 11">DSM 45601</strain>
    </source>
</reference>
<keyword evidence="4 8" id="KW-0418">Kinase</keyword>
<protein>
    <recommendedName>
        <fullName evidence="8">Cytidylate kinase</fullName>
        <shortName evidence="8">CK</shortName>
        <ecNumber evidence="8">2.7.4.25</ecNumber>
    </recommendedName>
    <alternativeName>
        <fullName evidence="8">Cytidine monophosphate kinase</fullName>
        <shortName evidence="8">CMP kinase</shortName>
    </alternativeName>
</protein>
<keyword evidence="5 8" id="KW-0067">ATP-binding</keyword>
<dbReference type="PANTHER" id="PTHR21299:SF2">
    <property type="entry name" value="CYTIDYLATE KINASE"/>
    <property type="match status" value="1"/>
</dbReference>
<dbReference type="GO" id="GO:0005829">
    <property type="term" value="C:cytosol"/>
    <property type="evidence" value="ECO:0007669"/>
    <property type="project" value="TreeGrafter"/>
</dbReference>
<evidence type="ECO:0000313" key="11">
    <source>
        <dbReference type="Proteomes" id="UP000237846"/>
    </source>
</evidence>
<keyword evidence="3 8" id="KW-0547">Nucleotide-binding</keyword>
<dbReference type="InterPro" id="IPR027417">
    <property type="entry name" value="P-loop_NTPase"/>
</dbReference>
<dbReference type="InterPro" id="IPR011994">
    <property type="entry name" value="Cytidylate_kinase_dom"/>
</dbReference>
<sequence>MNAGPADSALVIAVDGPSGSGKSSTARGVARALGLRYLDTGAMYRGMTWWMIQHRVPVDDPAAVAARAGEPDIAMGTDPDAPAIRVDGTDVAQPIRTREVTNAVSLVSAVPEVRARLVDLQRRIIGEARRDGAGIVMEGRDIGSVVAPEATLKVYLTASENARAERRTKELDADPATTVALTRTELARRDRIDSTRATSPLAKADDAVEIDSTVLSLQEVVDEVLRLADKAVRR</sequence>
<gene>
    <name evidence="8" type="primary">cmk</name>
    <name evidence="10" type="ORF">CLV72_104234</name>
</gene>
<feature type="binding site" evidence="8">
    <location>
        <begin position="16"/>
        <end position="24"/>
    </location>
    <ligand>
        <name>ATP</name>
        <dbReference type="ChEBI" id="CHEBI:30616"/>
    </ligand>
</feature>
<dbReference type="CDD" id="cd02020">
    <property type="entry name" value="CMPK"/>
    <property type="match status" value="1"/>
</dbReference>
<dbReference type="NCBIfam" id="TIGR00017">
    <property type="entry name" value="cmk"/>
    <property type="match status" value="1"/>
</dbReference>
<dbReference type="Gene3D" id="3.40.50.300">
    <property type="entry name" value="P-loop containing nucleotide triphosphate hydrolases"/>
    <property type="match status" value="1"/>
</dbReference>
<dbReference type="GO" id="GO:0036430">
    <property type="term" value="F:CMP kinase activity"/>
    <property type="evidence" value="ECO:0007669"/>
    <property type="project" value="RHEA"/>
</dbReference>
<dbReference type="InterPro" id="IPR003136">
    <property type="entry name" value="Cytidylate_kin"/>
</dbReference>
<dbReference type="GO" id="GO:0036431">
    <property type="term" value="F:dCMP kinase activity"/>
    <property type="evidence" value="ECO:0007669"/>
    <property type="project" value="InterPro"/>
</dbReference>
<evidence type="ECO:0000256" key="7">
    <source>
        <dbReference type="ARBA" id="ARBA00048478"/>
    </source>
</evidence>